<evidence type="ECO:0000313" key="4">
    <source>
        <dbReference type="EMBL" id="ETO13424.1"/>
    </source>
</evidence>
<dbReference type="EMBL" id="ASPP01020610">
    <property type="protein sequence ID" value="ETO13424.1"/>
    <property type="molecule type" value="Genomic_DNA"/>
</dbReference>
<dbReference type="SUPFAM" id="SSF57850">
    <property type="entry name" value="RING/U-box"/>
    <property type="match status" value="1"/>
</dbReference>
<feature type="compositionally biased region" description="Basic residues" evidence="1">
    <location>
        <begin position="90"/>
        <end position="100"/>
    </location>
</feature>
<dbReference type="AlphaFoldDB" id="X6MHU5"/>
<dbReference type="Gene3D" id="3.30.40.10">
    <property type="entry name" value="Zinc/RING finger domain, C3HC4 (zinc finger)"/>
    <property type="match status" value="1"/>
</dbReference>
<keyword evidence="2" id="KW-0812">Transmembrane</keyword>
<protein>
    <submittedName>
        <fullName evidence="4">WD repeat, SAM and U-box domain-containing protein</fullName>
    </submittedName>
</protein>
<accession>X6MHU5</accession>
<feature type="compositionally biased region" description="Basic and acidic residues" evidence="1">
    <location>
        <begin position="477"/>
        <end position="494"/>
    </location>
</feature>
<feature type="compositionally biased region" description="Basic and acidic residues" evidence="1">
    <location>
        <begin position="599"/>
        <end position="608"/>
    </location>
</feature>
<gene>
    <name evidence="4" type="ORF">RFI_23952</name>
</gene>
<name>X6MHU5_RETFI</name>
<dbReference type="PANTHER" id="PTHR46573:SF1">
    <property type="entry name" value="WD REPEAT, SAM AND U-BOX DOMAIN-CONTAINING PROTEIN 1"/>
    <property type="match status" value="1"/>
</dbReference>
<dbReference type="GO" id="GO:0016567">
    <property type="term" value="P:protein ubiquitination"/>
    <property type="evidence" value="ECO:0007669"/>
    <property type="project" value="InterPro"/>
</dbReference>
<feature type="compositionally biased region" description="Acidic residues" evidence="1">
    <location>
        <begin position="609"/>
        <end position="633"/>
    </location>
</feature>
<feature type="transmembrane region" description="Helical" evidence="2">
    <location>
        <begin position="560"/>
        <end position="583"/>
    </location>
</feature>
<dbReference type="Pfam" id="PF04564">
    <property type="entry name" value="U-box"/>
    <property type="match status" value="1"/>
</dbReference>
<proteinExistence type="predicted"/>
<feature type="region of interest" description="Disordered" evidence="1">
    <location>
        <begin position="591"/>
        <end position="642"/>
    </location>
</feature>
<dbReference type="Proteomes" id="UP000023152">
    <property type="component" value="Unassembled WGS sequence"/>
</dbReference>
<keyword evidence="2" id="KW-0472">Membrane</keyword>
<dbReference type="SMART" id="SM00504">
    <property type="entry name" value="Ubox"/>
    <property type="match status" value="1"/>
</dbReference>
<evidence type="ECO:0000256" key="1">
    <source>
        <dbReference type="SAM" id="MobiDB-lite"/>
    </source>
</evidence>
<dbReference type="CDD" id="cd16655">
    <property type="entry name" value="RING-Ubox_WDSUB1-like"/>
    <property type="match status" value="1"/>
</dbReference>
<dbReference type="InterPro" id="IPR013083">
    <property type="entry name" value="Znf_RING/FYVE/PHD"/>
</dbReference>
<organism evidence="4 5">
    <name type="scientific">Reticulomyxa filosa</name>
    <dbReference type="NCBI Taxonomy" id="46433"/>
    <lineage>
        <taxon>Eukaryota</taxon>
        <taxon>Sar</taxon>
        <taxon>Rhizaria</taxon>
        <taxon>Retaria</taxon>
        <taxon>Foraminifera</taxon>
        <taxon>Monothalamids</taxon>
        <taxon>Reticulomyxidae</taxon>
        <taxon>Reticulomyxa</taxon>
    </lineage>
</organism>
<feature type="region of interest" description="Disordered" evidence="1">
    <location>
        <begin position="90"/>
        <end position="150"/>
    </location>
</feature>
<feature type="region of interest" description="Disordered" evidence="1">
    <location>
        <begin position="471"/>
        <end position="501"/>
    </location>
</feature>
<dbReference type="OrthoDB" id="10064100at2759"/>
<evidence type="ECO:0000313" key="5">
    <source>
        <dbReference type="Proteomes" id="UP000023152"/>
    </source>
</evidence>
<dbReference type="PROSITE" id="PS51698">
    <property type="entry name" value="U_BOX"/>
    <property type="match status" value="1"/>
</dbReference>
<dbReference type="InterPro" id="IPR052085">
    <property type="entry name" value="WD-SAM-U-box"/>
</dbReference>
<reference evidence="4 5" key="1">
    <citation type="journal article" date="2013" name="Curr. Biol.">
        <title>The Genome of the Foraminiferan Reticulomyxa filosa.</title>
        <authorList>
            <person name="Glockner G."/>
            <person name="Hulsmann N."/>
            <person name="Schleicher M."/>
            <person name="Noegel A.A."/>
            <person name="Eichinger L."/>
            <person name="Gallinger C."/>
            <person name="Pawlowski J."/>
            <person name="Sierra R."/>
            <person name="Euteneuer U."/>
            <person name="Pillet L."/>
            <person name="Moustafa A."/>
            <person name="Platzer M."/>
            <person name="Groth M."/>
            <person name="Szafranski K."/>
            <person name="Schliwa M."/>
        </authorList>
    </citation>
    <scope>NUCLEOTIDE SEQUENCE [LARGE SCALE GENOMIC DNA]</scope>
</reference>
<feature type="domain" description="U-box" evidence="3">
    <location>
        <begin position="673"/>
        <end position="746"/>
    </location>
</feature>
<dbReference type="GO" id="GO:0004842">
    <property type="term" value="F:ubiquitin-protein transferase activity"/>
    <property type="evidence" value="ECO:0007669"/>
    <property type="project" value="InterPro"/>
</dbReference>
<evidence type="ECO:0000259" key="3">
    <source>
        <dbReference type="PROSITE" id="PS51698"/>
    </source>
</evidence>
<keyword evidence="2" id="KW-1133">Transmembrane helix</keyword>
<feature type="region of interest" description="Disordered" evidence="1">
    <location>
        <begin position="192"/>
        <end position="212"/>
    </location>
</feature>
<dbReference type="InterPro" id="IPR003613">
    <property type="entry name" value="Ubox_domain"/>
</dbReference>
<dbReference type="PANTHER" id="PTHR46573">
    <property type="entry name" value="WD REPEAT, SAM AND U-BOX DOMAIN-CONTAINING PROTEIN 1"/>
    <property type="match status" value="1"/>
</dbReference>
<comment type="caution">
    <text evidence="4">The sequence shown here is derived from an EMBL/GenBank/DDBJ whole genome shotgun (WGS) entry which is preliminary data.</text>
</comment>
<feature type="compositionally biased region" description="Low complexity" evidence="1">
    <location>
        <begin position="113"/>
        <end position="150"/>
    </location>
</feature>
<sequence>MFVLLQKASTSIEHLKTRVIKQPLVYNLELQQEYNKKKELLEESWRLWTLEDVVAWICTLDKSGRFYKYKEGLFKLKNLQEKEDVIKAHFHRSVHQRKQKTTNSKSEERQGKLSPLQLQSHSLSQSQSPSSSSVQLPPQSQSQPQVQPQLQLQLPRHLTISKSSVTEEHLQSELHLQLPSQATPVEIKRIKSFPTTDKPHHEHAASSSNGKYFRRNTRNVVNNPASPVPKIVISEEKTLEEIEKKENNGNGSVRDDTENKRTHEKNQVWELSSDELDVELDMISPALHPMKMDVDISGPPLSLNADDVNKSPDGDGLAAIDNVSVGSQSDLQNTQEILDDILQTIDTDAALDCDSLSVDLSASQSNHKTITPAIVTATATATAITTIIVSPSIHATPSLQASSDNNSLTSMHSPRPFFAQQIRSPLLQPTDKPTEKSKNDLPIIVLDNNTKVSPKSDLKIKVKLEEQKYESQQQQQQEREFKQQRQEEEQENGREGSVGIGEYGEWESDWSDSAPDEPLLDSINNTVLKMCGIRDSKDRRVIMFHIDRVRNKNNPKRQSMVINLFLCLFFFCLFACRVVLSYLKRSQSQNLSKGARGKVQGEEGHDGGDNNDDELDGNDEDNDEDNDGDDDYENDSRQKGQKSLQYSITTKLFNKDKTETNSNNKVDTPLKLETPEEFLCPITRDIMKEPVICSDGFCYERTAIESWLIKNNTSPMTNQPLVTVQLFPNHGLRSMIQEFVISNSPHFNPKR</sequence>
<keyword evidence="5" id="KW-1185">Reference proteome</keyword>
<feature type="region of interest" description="Disordered" evidence="1">
    <location>
        <begin position="242"/>
        <end position="266"/>
    </location>
</feature>
<evidence type="ECO:0000256" key="2">
    <source>
        <dbReference type="SAM" id="Phobius"/>
    </source>
</evidence>